<dbReference type="InterPro" id="IPR027417">
    <property type="entry name" value="P-loop_NTPase"/>
</dbReference>
<accession>A0A2N0TME5</accession>
<dbReference type="RefSeq" id="WP_079713272.1">
    <property type="nucleotide sequence ID" value="NZ_FUZC01000008.1"/>
</dbReference>
<keyword evidence="4" id="KW-0067">ATP-binding</keyword>
<reference evidence="6 7" key="1">
    <citation type="submission" date="2015-10" db="EMBL/GenBank/DDBJ databases">
        <title>Draft genome sequence of Salegentibacter salinarum KCTC 12975.</title>
        <authorList>
            <person name="Lin W."/>
            <person name="Zheng Q."/>
        </authorList>
    </citation>
    <scope>NUCLEOTIDE SEQUENCE [LARGE SCALE GENOMIC DNA]</scope>
    <source>
        <strain evidence="6 7">KCTC 12975</strain>
    </source>
</reference>
<dbReference type="GO" id="GO:0005524">
    <property type="term" value="F:ATP binding"/>
    <property type="evidence" value="ECO:0007669"/>
    <property type="project" value="UniProtKB-KW"/>
</dbReference>
<evidence type="ECO:0000256" key="1">
    <source>
        <dbReference type="ARBA" id="ARBA00005417"/>
    </source>
</evidence>
<dbReference type="GO" id="GO:0016887">
    <property type="term" value="F:ATP hydrolysis activity"/>
    <property type="evidence" value="ECO:0007669"/>
    <property type="project" value="InterPro"/>
</dbReference>
<gene>
    <name evidence="6" type="ORF">APR41_11475</name>
</gene>
<feature type="domain" description="ABC transporter" evidence="5">
    <location>
        <begin position="189"/>
        <end position="415"/>
    </location>
</feature>
<dbReference type="PANTHER" id="PTHR42734">
    <property type="entry name" value="METAL TRANSPORT SYSTEM ATP-BINDING PROTEIN TM_0124-RELATED"/>
    <property type="match status" value="1"/>
</dbReference>
<evidence type="ECO:0000256" key="4">
    <source>
        <dbReference type="ARBA" id="ARBA00022840"/>
    </source>
</evidence>
<comment type="caution">
    <text evidence="6">The sequence shown here is derived from an EMBL/GenBank/DDBJ whole genome shotgun (WGS) entry which is preliminary data.</text>
</comment>
<dbReference type="PROSITE" id="PS50893">
    <property type="entry name" value="ABC_TRANSPORTER_2"/>
    <property type="match status" value="1"/>
</dbReference>
<comment type="similarity">
    <text evidence="1">Belongs to the ABC transporter superfamily.</text>
</comment>
<dbReference type="EMBL" id="LKTS01000048">
    <property type="protein sequence ID" value="PKD15892.1"/>
    <property type="molecule type" value="Genomic_DNA"/>
</dbReference>
<dbReference type="InterPro" id="IPR050153">
    <property type="entry name" value="Metal_Ion_Import_ABC"/>
</dbReference>
<evidence type="ECO:0000313" key="7">
    <source>
        <dbReference type="Proteomes" id="UP000232673"/>
    </source>
</evidence>
<evidence type="ECO:0000256" key="2">
    <source>
        <dbReference type="ARBA" id="ARBA00022448"/>
    </source>
</evidence>
<evidence type="ECO:0000259" key="5">
    <source>
        <dbReference type="PROSITE" id="PS50893"/>
    </source>
</evidence>
<evidence type="ECO:0000256" key="3">
    <source>
        <dbReference type="ARBA" id="ARBA00022741"/>
    </source>
</evidence>
<organism evidence="6 7">
    <name type="scientific">Salegentibacter salinarum</name>
    <dbReference type="NCBI Taxonomy" id="447422"/>
    <lineage>
        <taxon>Bacteria</taxon>
        <taxon>Pseudomonadati</taxon>
        <taxon>Bacteroidota</taxon>
        <taxon>Flavobacteriia</taxon>
        <taxon>Flavobacteriales</taxon>
        <taxon>Flavobacteriaceae</taxon>
        <taxon>Salegentibacter</taxon>
    </lineage>
</organism>
<dbReference type="SUPFAM" id="SSF52540">
    <property type="entry name" value="P-loop containing nucleoside triphosphate hydrolases"/>
    <property type="match status" value="2"/>
</dbReference>
<protein>
    <recommendedName>
        <fullName evidence="5">ABC transporter domain-containing protein</fullName>
    </recommendedName>
</protein>
<keyword evidence="2" id="KW-0813">Transport</keyword>
<dbReference type="STRING" id="447422.SAMN05660903_02213"/>
<dbReference type="Pfam" id="PF00005">
    <property type="entry name" value="ABC_tran"/>
    <property type="match status" value="1"/>
</dbReference>
<dbReference type="InterPro" id="IPR003439">
    <property type="entry name" value="ABC_transporter-like_ATP-bd"/>
</dbReference>
<dbReference type="OrthoDB" id="9789994at2"/>
<name>A0A2N0TME5_9FLAO</name>
<dbReference type="SMART" id="SM00382">
    <property type="entry name" value="AAA"/>
    <property type="match status" value="1"/>
</dbReference>
<evidence type="ECO:0000313" key="6">
    <source>
        <dbReference type="EMBL" id="PKD15892.1"/>
    </source>
</evidence>
<dbReference type="Gene3D" id="3.40.50.300">
    <property type="entry name" value="P-loop containing nucleotide triphosphate hydrolases"/>
    <property type="match status" value="2"/>
</dbReference>
<sequence>MNLKHYAIFGNDLSVKGKWIQNLLKGENCSELKEFSGKKGLLFSETVLNQLIEEDYKHGDSVLIPNENRALRTFSSGEKRKAFLEYLLKQKPDFLVLDNPYDSLDKASVADLKTTLRNISETTVIIQIFNRKEDLMPFVDLILNVENEKIVKTIEVSEFLKNHTITSISAIKTIPPAPRNFKGIPEVLVEMKNISVSYEDQPILNKISWKIKKGDFWQLTGPNGSGKTTLLSMVYGDNPKAYGVDLYLFANKKGSGESVWEIKKKIGYFSPALTELFNRRNTVLEMLISGLMDSVGLYQKSGDKDIRLAKEWLKTLNLEDKSNKIFTELPEFQKRMILIGRAMIKHPPLLILDEPTTSLDDKSALKITSLINLFAKESDTAVVFVSHRKEKGLQPEAIYRLIPSKNGSKGEILLE</sequence>
<proteinExistence type="inferred from homology"/>
<keyword evidence="7" id="KW-1185">Reference proteome</keyword>
<dbReference type="InterPro" id="IPR003593">
    <property type="entry name" value="AAA+_ATPase"/>
</dbReference>
<dbReference type="Proteomes" id="UP000232673">
    <property type="component" value="Unassembled WGS sequence"/>
</dbReference>
<dbReference type="AlphaFoldDB" id="A0A2N0TME5"/>
<keyword evidence="3" id="KW-0547">Nucleotide-binding</keyword>
<dbReference type="PANTHER" id="PTHR42734:SF6">
    <property type="entry name" value="MOLYBDATE IMPORT ATP-BINDING PROTEIN MOLC"/>
    <property type="match status" value="1"/>
</dbReference>